<feature type="chain" id="PRO_5036030934" evidence="2">
    <location>
        <begin position="25"/>
        <end position="148"/>
    </location>
</feature>
<evidence type="ECO:0000256" key="1">
    <source>
        <dbReference type="SAM" id="MobiDB-lite"/>
    </source>
</evidence>
<keyword evidence="2" id="KW-0732">Signal</keyword>
<sequence>MSRLFRTICVSLCAALVATLSLHGVQEGRHQIAHASDWPAVAIGHGDHAEIADVDHGSLHVHIAPDAPAEDPLDQAEDGEDEGEAGRPASHHHHTSGDSHTAIPILNRDLSPLVAMNAVLIQPAGDGARPAHDGDGPEYPPRRTRTII</sequence>
<evidence type="ECO:0000313" key="8">
    <source>
        <dbReference type="Proteomes" id="UP000556201"/>
    </source>
</evidence>
<evidence type="ECO:0000313" key="7">
    <source>
        <dbReference type="Proteomes" id="UP000251186"/>
    </source>
</evidence>
<feature type="compositionally biased region" description="Acidic residues" evidence="1">
    <location>
        <begin position="68"/>
        <end position="83"/>
    </location>
</feature>
<dbReference type="Proteomes" id="UP000251186">
    <property type="component" value="Unassembled WGS sequence"/>
</dbReference>
<dbReference type="Proteomes" id="UP000197050">
    <property type="component" value="Chromosome"/>
</dbReference>
<dbReference type="RefSeq" id="WP_088582500.1">
    <property type="nucleotide sequence ID" value="NZ_CP022048.2"/>
</dbReference>
<dbReference type="KEGG" id="bvc:CEP68_07020"/>
<feature type="region of interest" description="Disordered" evidence="1">
    <location>
        <begin position="64"/>
        <end position="102"/>
    </location>
</feature>
<evidence type="ECO:0000313" key="3">
    <source>
        <dbReference type="EMBL" id="ASE39278.1"/>
    </source>
</evidence>
<dbReference type="AlphaFoldDB" id="A0A1Z3U7M7"/>
<dbReference type="Proteomes" id="UP000556201">
    <property type="component" value="Unassembled WGS sequence"/>
</dbReference>
<dbReference type="EMBL" id="JACHLJ010000003">
    <property type="protein sequence ID" value="MBB5772564.1"/>
    <property type="molecule type" value="Genomic_DNA"/>
</dbReference>
<reference evidence="3" key="2">
    <citation type="submission" date="2017-12" db="EMBL/GenBank/DDBJ databases">
        <title>FDA dAtabase for Regulatory Grade micrObial Sequences (FDA-ARGOS): Supporting development and validation of Infectious Disease Dx tests.</title>
        <authorList>
            <person name="Campos J."/>
            <person name="Goldberg B."/>
            <person name="Tallon L."/>
            <person name="Sadzewicz L."/>
            <person name="Sengamalay N."/>
            <person name="Ott S."/>
            <person name="Godinez A."/>
            <person name="Nagaraj S."/>
            <person name="Vavikolanu K."/>
            <person name="Vyas G."/>
            <person name="Nadendla S."/>
            <person name="Aluvathingal J."/>
            <person name="Geyer C."/>
            <person name="Nandy P."/>
            <person name="Hobson J."/>
            <person name="Sichtig H."/>
        </authorList>
    </citation>
    <scope>NUCLEOTIDE SEQUENCE</scope>
    <source>
        <strain evidence="3">FDAARGOS_289</strain>
    </source>
</reference>
<organism evidence="3 6">
    <name type="scientific">Brevundimonas vesicularis</name>
    <name type="common">Pseudomonas vesicularis</name>
    <dbReference type="NCBI Taxonomy" id="41276"/>
    <lineage>
        <taxon>Bacteria</taxon>
        <taxon>Pseudomonadati</taxon>
        <taxon>Pseudomonadota</taxon>
        <taxon>Alphaproteobacteria</taxon>
        <taxon>Caulobacterales</taxon>
        <taxon>Caulobacteraceae</taxon>
        <taxon>Brevundimonas</taxon>
    </lineage>
</organism>
<name>A0A1Z3U7M7_BREVE</name>
<reference evidence="4 8" key="4">
    <citation type="submission" date="2020-08" db="EMBL/GenBank/DDBJ databases">
        <title>Functional genomics of gut bacteria from endangered species of beetles.</title>
        <authorList>
            <person name="Carlos-Shanley C."/>
        </authorList>
    </citation>
    <scope>NUCLEOTIDE SEQUENCE [LARGE SCALE GENOMIC DNA]</scope>
    <source>
        <strain evidence="4 8">S00192</strain>
    </source>
</reference>
<proteinExistence type="predicted"/>
<evidence type="ECO:0000313" key="6">
    <source>
        <dbReference type="Proteomes" id="UP000197050"/>
    </source>
</evidence>
<dbReference type="GeneID" id="34015353"/>
<feature type="signal peptide" evidence="2">
    <location>
        <begin position="1"/>
        <end position="24"/>
    </location>
</feature>
<reference evidence="6" key="1">
    <citation type="submission" date="2017-06" db="EMBL/GenBank/DDBJ databases">
        <title>FDA dAtabase for Regulatory Grade micrObial Sequences (FDA-ARGOS): Supporting development and validation of Infectious Disease Dx tests.</title>
        <authorList>
            <person name="Minogue T."/>
            <person name="Wolcott M."/>
            <person name="Wasieloski L."/>
            <person name="Aguilar W."/>
            <person name="Moore D."/>
            <person name="Tallon L."/>
            <person name="Sadzewicz L."/>
            <person name="Sengamalay N."/>
            <person name="Ott S."/>
            <person name="Godinez A."/>
            <person name="Nagaraj S."/>
            <person name="Nadendla S."/>
            <person name="Geyer C."/>
            <person name="Sichtig H."/>
        </authorList>
    </citation>
    <scope>NUCLEOTIDE SEQUENCE [LARGE SCALE GENOMIC DNA]</scope>
    <source>
        <strain evidence="6">FDAARGOS_289</strain>
    </source>
</reference>
<evidence type="ECO:0000313" key="5">
    <source>
        <dbReference type="EMBL" id="SPU55203.1"/>
    </source>
</evidence>
<evidence type="ECO:0000313" key="4">
    <source>
        <dbReference type="EMBL" id="MBB5772564.1"/>
    </source>
</evidence>
<reference evidence="5 7" key="3">
    <citation type="submission" date="2018-06" db="EMBL/GenBank/DDBJ databases">
        <authorList>
            <consortium name="Pathogen Informatics"/>
            <person name="Doyle S."/>
        </authorList>
    </citation>
    <scope>NUCLEOTIDE SEQUENCE [LARGE SCALE GENOMIC DNA]</scope>
    <source>
        <strain evidence="5 7">NCTC11166</strain>
    </source>
</reference>
<feature type="region of interest" description="Disordered" evidence="1">
    <location>
        <begin position="124"/>
        <end position="148"/>
    </location>
</feature>
<accession>A0A1Z3U7M7</accession>
<gene>
    <name evidence="3" type="ORF">CEP68_07020</name>
    <name evidence="4" type="ORF">HNP47_002580</name>
    <name evidence="5" type="ORF">NCTC11166_02598</name>
</gene>
<dbReference type="EMBL" id="UAQP01000014">
    <property type="protein sequence ID" value="SPU55203.1"/>
    <property type="molecule type" value="Genomic_DNA"/>
</dbReference>
<dbReference type="EMBL" id="CP022048">
    <property type="protein sequence ID" value="ASE39278.1"/>
    <property type="molecule type" value="Genomic_DNA"/>
</dbReference>
<evidence type="ECO:0000256" key="2">
    <source>
        <dbReference type="SAM" id="SignalP"/>
    </source>
</evidence>
<protein>
    <submittedName>
        <fullName evidence="3">Uncharacterized protein</fullName>
    </submittedName>
</protein>